<sequence>MPWLTEKVGKDMERPEIEIVRALYDAFNAGDLDGAAGLVSDDFQLTDVAAGQTLNGPDGCRQWLGMFRTALPDASAELVTVMAEGPRVATEHVGRGTHRGPLVSGGGTIPPTGRTIELRLAELFDVQQGRITALHAYYDSASLMRQLGLLPPQGSSAERGMTSLMALGVKAQQRIRAFRSGRG</sequence>
<dbReference type="SUPFAM" id="SSF54427">
    <property type="entry name" value="NTF2-like"/>
    <property type="match status" value="1"/>
</dbReference>
<evidence type="ECO:0000313" key="1">
    <source>
        <dbReference type="EMBL" id="TQN42923.1"/>
    </source>
</evidence>
<dbReference type="InterPro" id="IPR009959">
    <property type="entry name" value="Cyclase_SnoaL-like"/>
</dbReference>
<dbReference type="EMBL" id="VFQE01000001">
    <property type="protein sequence ID" value="TQN42923.1"/>
    <property type="molecule type" value="Genomic_DNA"/>
</dbReference>
<keyword evidence="2" id="KW-1185">Reference proteome</keyword>
<dbReference type="Pfam" id="PF07366">
    <property type="entry name" value="SnoaL"/>
    <property type="match status" value="1"/>
</dbReference>
<keyword evidence="1" id="KW-0413">Isomerase</keyword>
<comment type="caution">
    <text evidence="1">The sequence shown here is derived from an EMBL/GenBank/DDBJ whole genome shotgun (WGS) entry which is preliminary data.</text>
</comment>
<dbReference type="GO" id="GO:0030638">
    <property type="term" value="P:polyketide metabolic process"/>
    <property type="evidence" value="ECO:0007669"/>
    <property type="project" value="InterPro"/>
</dbReference>
<dbReference type="InterPro" id="IPR032710">
    <property type="entry name" value="NTF2-like_dom_sf"/>
</dbReference>
<dbReference type="Proteomes" id="UP000319865">
    <property type="component" value="Unassembled WGS sequence"/>
</dbReference>
<organism evidence="1 2">
    <name type="scientific">Blastococcus colisei</name>
    <dbReference type="NCBI Taxonomy" id="1564162"/>
    <lineage>
        <taxon>Bacteria</taxon>
        <taxon>Bacillati</taxon>
        <taxon>Actinomycetota</taxon>
        <taxon>Actinomycetes</taxon>
        <taxon>Geodermatophilales</taxon>
        <taxon>Geodermatophilaceae</taxon>
        <taxon>Blastococcus</taxon>
    </lineage>
</organism>
<dbReference type="PANTHER" id="PTHR38436">
    <property type="entry name" value="POLYKETIDE CYCLASE SNOAL-LIKE DOMAIN"/>
    <property type="match status" value="1"/>
</dbReference>
<dbReference type="GO" id="GO:0016853">
    <property type="term" value="F:isomerase activity"/>
    <property type="evidence" value="ECO:0007669"/>
    <property type="project" value="UniProtKB-KW"/>
</dbReference>
<accession>A0A543PFR9</accession>
<name>A0A543PFR9_9ACTN</name>
<dbReference type="Gene3D" id="3.10.450.50">
    <property type="match status" value="1"/>
</dbReference>
<protein>
    <submittedName>
        <fullName evidence="1">Steroid delta-isomerase-like uncharacterized protein</fullName>
    </submittedName>
</protein>
<gene>
    <name evidence="1" type="ORF">FHU33_2336</name>
</gene>
<dbReference type="PANTHER" id="PTHR38436:SF1">
    <property type="entry name" value="ESTER CYCLASE"/>
    <property type="match status" value="1"/>
</dbReference>
<dbReference type="OrthoDB" id="3783224at2"/>
<reference evidence="1 2" key="1">
    <citation type="submission" date="2019-06" db="EMBL/GenBank/DDBJ databases">
        <title>Sequencing the genomes of 1000 actinobacteria strains.</title>
        <authorList>
            <person name="Klenk H.-P."/>
        </authorList>
    </citation>
    <scope>NUCLEOTIDE SEQUENCE [LARGE SCALE GENOMIC DNA]</scope>
    <source>
        <strain evidence="1 2">DSM 46837</strain>
    </source>
</reference>
<proteinExistence type="predicted"/>
<evidence type="ECO:0000313" key="2">
    <source>
        <dbReference type="Proteomes" id="UP000319865"/>
    </source>
</evidence>
<dbReference type="AlphaFoldDB" id="A0A543PFR9"/>